<protein>
    <submittedName>
        <fullName evidence="3">Uncharacterized protein</fullName>
    </submittedName>
</protein>
<feature type="compositionally biased region" description="Polar residues" evidence="2">
    <location>
        <begin position="32"/>
        <end position="43"/>
    </location>
</feature>
<dbReference type="EMBL" id="QZBS01000050">
    <property type="protein sequence ID" value="THZ75813.1"/>
    <property type="molecule type" value="Genomic_DNA"/>
</dbReference>
<accession>A0A4S9XDB3</accession>
<sequence length="504" mass="56592">MSRNAFLARMALWSLKGRSPYEPTTEAAESPLQPTSPRQQQYNARGEPIDPLTTRHNEAMIAAKNEVLAAVGVCEKKDKLIDNLEEELINDNQRVRFTDQEWKIIKEGEDDYGELIRMIAETSRNVLTWWIMSLRKRVQVGFISSDLSFVEILIRERANLASNGILGAIRYLTVGGFSEVVSQLMLTFADWYLGEYVLELSKKVIRLKASTRKRFMLLRCVNYGYKTLNALVHLSVYSLSSFSCLQQIGLVSSTSFLPPRSWLIPWNPASPLRWALLNADPSGGSRMKGLLLSPAALWLTMSLLQHSAASAYGHVPLFEYSCILGPHNAVSLPQASDADDTKLLTPFSRFRNWILQSLEWAPVPAIQEKGVQDLMSDGEYGRERETRQRQTATRYRVTELSTLPSNLLALNLDYLIWAILMLPLDTVHLRTLASLFLSSPTARDGIEDGVSAGLVPRSAATRTGMVNKIGLCLALEFTLDTAVWGGAFLWARYIGTSKYHWGRT</sequence>
<evidence type="ECO:0000313" key="4">
    <source>
        <dbReference type="Proteomes" id="UP000309734"/>
    </source>
</evidence>
<organism evidence="3 4">
    <name type="scientific">Aureobasidium pullulans</name>
    <name type="common">Black yeast</name>
    <name type="synonym">Pullularia pullulans</name>
    <dbReference type="NCBI Taxonomy" id="5580"/>
    <lineage>
        <taxon>Eukaryota</taxon>
        <taxon>Fungi</taxon>
        <taxon>Dikarya</taxon>
        <taxon>Ascomycota</taxon>
        <taxon>Pezizomycotina</taxon>
        <taxon>Dothideomycetes</taxon>
        <taxon>Dothideomycetidae</taxon>
        <taxon>Dothideales</taxon>
        <taxon>Saccotheciaceae</taxon>
        <taxon>Aureobasidium</taxon>
    </lineage>
</organism>
<evidence type="ECO:0000256" key="1">
    <source>
        <dbReference type="SAM" id="Coils"/>
    </source>
</evidence>
<reference evidence="3 4" key="1">
    <citation type="submission" date="2018-10" db="EMBL/GenBank/DDBJ databases">
        <title>Fifty Aureobasidium pullulans genomes reveal a recombining polyextremotolerant generalist.</title>
        <authorList>
            <person name="Gostincar C."/>
            <person name="Turk M."/>
            <person name="Zajc J."/>
            <person name="Gunde-Cimerman N."/>
        </authorList>
    </citation>
    <scope>NUCLEOTIDE SEQUENCE [LARGE SCALE GENOMIC DNA]</scope>
    <source>
        <strain evidence="3 4">EXF-3519</strain>
    </source>
</reference>
<name>A0A4S9XDB3_AURPU</name>
<feature type="coiled-coil region" evidence="1">
    <location>
        <begin position="74"/>
        <end position="101"/>
    </location>
</feature>
<evidence type="ECO:0000313" key="3">
    <source>
        <dbReference type="EMBL" id="THZ75813.1"/>
    </source>
</evidence>
<keyword evidence="1" id="KW-0175">Coiled coil</keyword>
<proteinExistence type="predicted"/>
<dbReference type="AlphaFoldDB" id="A0A4S9XDB3"/>
<comment type="caution">
    <text evidence="3">The sequence shown here is derived from an EMBL/GenBank/DDBJ whole genome shotgun (WGS) entry which is preliminary data.</text>
</comment>
<gene>
    <name evidence="3" type="ORF">D6C85_02682</name>
</gene>
<dbReference type="Proteomes" id="UP000309734">
    <property type="component" value="Unassembled WGS sequence"/>
</dbReference>
<feature type="region of interest" description="Disordered" evidence="2">
    <location>
        <begin position="20"/>
        <end position="51"/>
    </location>
</feature>
<evidence type="ECO:0000256" key="2">
    <source>
        <dbReference type="SAM" id="MobiDB-lite"/>
    </source>
</evidence>